<accession>A0A7W7FVC0</accession>
<feature type="domain" description="HTH tetR-type" evidence="5">
    <location>
        <begin position="29"/>
        <end position="89"/>
    </location>
</feature>
<keyword evidence="2 4" id="KW-0238">DNA-binding</keyword>
<keyword evidence="7" id="KW-1185">Reference proteome</keyword>
<dbReference type="SUPFAM" id="SSF46689">
    <property type="entry name" value="Homeodomain-like"/>
    <property type="match status" value="1"/>
</dbReference>
<dbReference type="Pfam" id="PF00440">
    <property type="entry name" value="TetR_N"/>
    <property type="match status" value="1"/>
</dbReference>
<protein>
    <submittedName>
        <fullName evidence="6">AcrR family transcriptional regulator</fullName>
    </submittedName>
</protein>
<comment type="caution">
    <text evidence="6">The sequence shown here is derived from an EMBL/GenBank/DDBJ whole genome shotgun (WGS) entry which is preliminary data.</text>
</comment>
<dbReference type="GO" id="GO:0045892">
    <property type="term" value="P:negative regulation of DNA-templated transcription"/>
    <property type="evidence" value="ECO:0007669"/>
    <property type="project" value="InterPro"/>
</dbReference>
<keyword evidence="3" id="KW-0804">Transcription</keyword>
<dbReference type="RefSeq" id="WP_185002495.1">
    <property type="nucleotide sequence ID" value="NZ_BAAAUI010000042.1"/>
</dbReference>
<dbReference type="InterPro" id="IPR004111">
    <property type="entry name" value="Repressor_TetR_C"/>
</dbReference>
<evidence type="ECO:0000313" key="7">
    <source>
        <dbReference type="Proteomes" id="UP000533598"/>
    </source>
</evidence>
<gene>
    <name evidence="6" type="ORF">HNR67_002822</name>
</gene>
<evidence type="ECO:0000259" key="5">
    <source>
        <dbReference type="PROSITE" id="PS50977"/>
    </source>
</evidence>
<dbReference type="EMBL" id="JACHMH010000001">
    <property type="protein sequence ID" value="MBB4676704.1"/>
    <property type="molecule type" value="Genomic_DNA"/>
</dbReference>
<dbReference type="AlphaFoldDB" id="A0A7W7FVC0"/>
<dbReference type="Pfam" id="PF02909">
    <property type="entry name" value="TetR_C_1"/>
    <property type="match status" value="1"/>
</dbReference>
<evidence type="ECO:0000256" key="1">
    <source>
        <dbReference type="ARBA" id="ARBA00023015"/>
    </source>
</evidence>
<feature type="DNA-binding region" description="H-T-H motif" evidence="4">
    <location>
        <begin position="52"/>
        <end position="71"/>
    </location>
</feature>
<reference evidence="6 7" key="1">
    <citation type="submission" date="2020-08" db="EMBL/GenBank/DDBJ databases">
        <title>Sequencing the genomes of 1000 actinobacteria strains.</title>
        <authorList>
            <person name="Klenk H.-P."/>
        </authorList>
    </citation>
    <scope>NUCLEOTIDE SEQUENCE [LARGE SCALE GENOMIC DNA]</scope>
    <source>
        <strain evidence="6 7">DSM 44230</strain>
    </source>
</reference>
<dbReference type="InterPro" id="IPR009057">
    <property type="entry name" value="Homeodomain-like_sf"/>
</dbReference>
<dbReference type="SUPFAM" id="SSF48498">
    <property type="entry name" value="Tetracyclin repressor-like, C-terminal domain"/>
    <property type="match status" value="1"/>
</dbReference>
<proteinExistence type="predicted"/>
<dbReference type="Gene3D" id="1.10.357.10">
    <property type="entry name" value="Tetracycline Repressor, domain 2"/>
    <property type="match status" value="1"/>
</dbReference>
<evidence type="ECO:0000313" key="6">
    <source>
        <dbReference type="EMBL" id="MBB4676704.1"/>
    </source>
</evidence>
<dbReference type="GO" id="GO:0000976">
    <property type="term" value="F:transcription cis-regulatory region binding"/>
    <property type="evidence" value="ECO:0007669"/>
    <property type="project" value="TreeGrafter"/>
</dbReference>
<dbReference type="InterPro" id="IPR001647">
    <property type="entry name" value="HTH_TetR"/>
</dbReference>
<dbReference type="PANTHER" id="PTHR30055">
    <property type="entry name" value="HTH-TYPE TRANSCRIPTIONAL REGULATOR RUTR"/>
    <property type="match status" value="1"/>
</dbReference>
<dbReference type="GO" id="GO:0003700">
    <property type="term" value="F:DNA-binding transcription factor activity"/>
    <property type="evidence" value="ECO:0007669"/>
    <property type="project" value="TreeGrafter"/>
</dbReference>
<sequence length="255" mass="27512">MSAEHEAMGRSLELLWGERAQPSRGPRPKMSVDRIVEAAVALADAEGLGALSMQRVAAGLGYTTMSLYRYVPAKEQLVDLMVDHAIGQPPAGLAGAPDWRAALEGWTRAFWQVCHRHPWLLKVQVDRPPVGPNQLSWLEAGLKALAGLGFEGYERVSVVTFVFAAVQGLAKVSIDQRPLSDGADGPVANAYAAALGRYVRPDRYPELAGIMAGGAFDVPEDYPEPDDILPDLEFGLSHLLNGIEAFVQARRSVTG</sequence>
<name>A0A7W7FVC0_9PSEU</name>
<dbReference type="InterPro" id="IPR036271">
    <property type="entry name" value="Tet_transcr_reg_TetR-rel_C_sf"/>
</dbReference>
<dbReference type="PROSITE" id="PS50977">
    <property type="entry name" value="HTH_TETR_2"/>
    <property type="match status" value="1"/>
</dbReference>
<evidence type="ECO:0000256" key="4">
    <source>
        <dbReference type="PROSITE-ProRule" id="PRU00335"/>
    </source>
</evidence>
<dbReference type="InterPro" id="IPR050109">
    <property type="entry name" value="HTH-type_TetR-like_transc_reg"/>
</dbReference>
<keyword evidence="1" id="KW-0805">Transcription regulation</keyword>
<organism evidence="6 7">
    <name type="scientific">Crossiella cryophila</name>
    <dbReference type="NCBI Taxonomy" id="43355"/>
    <lineage>
        <taxon>Bacteria</taxon>
        <taxon>Bacillati</taxon>
        <taxon>Actinomycetota</taxon>
        <taxon>Actinomycetes</taxon>
        <taxon>Pseudonocardiales</taxon>
        <taxon>Pseudonocardiaceae</taxon>
        <taxon>Crossiella</taxon>
    </lineage>
</organism>
<evidence type="ECO:0000256" key="3">
    <source>
        <dbReference type="ARBA" id="ARBA00023163"/>
    </source>
</evidence>
<dbReference type="PANTHER" id="PTHR30055:SF151">
    <property type="entry name" value="TRANSCRIPTIONAL REGULATORY PROTEIN"/>
    <property type="match status" value="1"/>
</dbReference>
<evidence type="ECO:0000256" key="2">
    <source>
        <dbReference type="ARBA" id="ARBA00023125"/>
    </source>
</evidence>
<dbReference type="Gene3D" id="1.10.10.60">
    <property type="entry name" value="Homeodomain-like"/>
    <property type="match status" value="1"/>
</dbReference>
<dbReference type="Proteomes" id="UP000533598">
    <property type="component" value="Unassembled WGS sequence"/>
</dbReference>